<evidence type="ECO:0000313" key="3">
    <source>
        <dbReference type="Proteomes" id="UP001597045"/>
    </source>
</evidence>
<organism evidence="2 3">
    <name type="scientific">Kibdelosporangium lantanae</name>
    <dbReference type="NCBI Taxonomy" id="1497396"/>
    <lineage>
        <taxon>Bacteria</taxon>
        <taxon>Bacillati</taxon>
        <taxon>Actinomycetota</taxon>
        <taxon>Actinomycetes</taxon>
        <taxon>Pseudonocardiales</taxon>
        <taxon>Pseudonocardiaceae</taxon>
        <taxon>Kibdelosporangium</taxon>
    </lineage>
</organism>
<gene>
    <name evidence="2" type="ORF">ACFQ1S_39440</name>
</gene>
<evidence type="ECO:0000256" key="1">
    <source>
        <dbReference type="SAM" id="MobiDB-lite"/>
    </source>
</evidence>
<comment type="caution">
    <text evidence="2">The sequence shown here is derived from an EMBL/GenBank/DDBJ whole genome shotgun (WGS) entry which is preliminary data.</text>
</comment>
<feature type="compositionally biased region" description="Polar residues" evidence="1">
    <location>
        <begin position="46"/>
        <end position="55"/>
    </location>
</feature>
<dbReference type="Gene3D" id="1.10.10.60">
    <property type="entry name" value="Homeodomain-like"/>
    <property type="match status" value="1"/>
</dbReference>
<dbReference type="Proteomes" id="UP001597045">
    <property type="component" value="Unassembled WGS sequence"/>
</dbReference>
<keyword evidence="3" id="KW-1185">Reference proteome</keyword>
<evidence type="ECO:0000313" key="2">
    <source>
        <dbReference type="EMBL" id="MFD1051182.1"/>
    </source>
</evidence>
<dbReference type="InterPro" id="IPR009057">
    <property type="entry name" value="Homeodomain-like_sf"/>
</dbReference>
<protein>
    <recommendedName>
        <fullName evidence="4">TetR family transcriptional regulator</fullName>
    </recommendedName>
</protein>
<feature type="region of interest" description="Disordered" evidence="1">
    <location>
        <begin position="43"/>
        <end position="68"/>
    </location>
</feature>
<reference evidence="3" key="1">
    <citation type="journal article" date="2019" name="Int. J. Syst. Evol. Microbiol.">
        <title>The Global Catalogue of Microorganisms (GCM) 10K type strain sequencing project: providing services to taxonomists for standard genome sequencing and annotation.</title>
        <authorList>
            <consortium name="The Broad Institute Genomics Platform"/>
            <consortium name="The Broad Institute Genome Sequencing Center for Infectious Disease"/>
            <person name="Wu L."/>
            <person name="Ma J."/>
        </authorList>
    </citation>
    <scope>NUCLEOTIDE SEQUENCE [LARGE SCALE GENOMIC DNA]</scope>
    <source>
        <strain evidence="3">JCM 31486</strain>
    </source>
</reference>
<feature type="non-terminal residue" evidence="2">
    <location>
        <position position="68"/>
    </location>
</feature>
<evidence type="ECO:0008006" key="4">
    <source>
        <dbReference type="Google" id="ProtNLM"/>
    </source>
</evidence>
<name>A0ABW3MKG5_9PSEU</name>
<proteinExistence type="predicted"/>
<dbReference type="SUPFAM" id="SSF46689">
    <property type="entry name" value="Homeodomain-like"/>
    <property type="match status" value="1"/>
</dbReference>
<dbReference type="EMBL" id="JBHTIS010003395">
    <property type="protein sequence ID" value="MFD1051182.1"/>
    <property type="molecule type" value="Genomic_DNA"/>
</dbReference>
<sequence>MSRTTSRREQYSQATKAALLEAATRRFAEHGFSGTALEDVAKPLTADSNGPTRFNTMLDENPPATYRP</sequence>
<accession>A0ABW3MKG5</accession>